<protein>
    <submittedName>
        <fullName evidence="2">Outer membrane lipoprotein omp16</fullName>
    </submittedName>
</protein>
<evidence type="ECO:0000313" key="2">
    <source>
        <dbReference type="EMBL" id="CAA6817945.1"/>
    </source>
</evidence>
<dbReference type="EMBL" id="CACVAQ010000257">
    <property type="protein sequence ID" value="CAA6817945.1"/>
    <property type="molecule type" value="Genomic_DNA"/>
</dbReference>
<keyword evidence="1" id="KW-0732">Signal</keyword>
<dbReference type="Gene3D" id="1.25.40.10">
    <property type="entry name" value="Tetratricopeptide repeat domain"/>
    <property type="match status" value="1"/>
</dbReference>
<organism evidence="2">
    <name type="scientific">uncultured Aureispira sp</name>
    <dbReference type="NCBI Taxonomy" id="1331704"/>
    <lineage>
        <taxon>Bacteria</taxon>
        <taxon>Pseudomonadati</taxon>
        <taxon>Bacteroidota</taxon>
        <taxon>Saprospiria</taxon>
        <taxon>Saprospirales</taxon>
        <taxon>Saprospiraceae</taxon>
        <taxon>Aureispira</taxon>
        <taxon>environmental samples</taxon>
    </lineage>
</organism>
<feature type="chain" id="PRO_5028389210" evidence="1">
    <location>
        <begin position="22"/>
        <end position="752"/>
    </location>
</feature>
<proteinExistence type="predicted"/>
<feature type="signal peptide" evidence="1">
    <location>
        <begin position="1"/>
        <end position="21"/>
    </location>
</feature>
<accession>A0A6S6TF52</accession>
<dbReference type="InterPro" id="IPR011659">
    <property type="entry name" value="WD40"/>
</dbReference>
<gene>
    <name evidence="2" type="ORF">HELGO_WM17335</name>
</gene>
<sequence length="752" mass="84664">MKILHTILFIAFTLFSITAVAQNTLPWKKRAKMAADFEKSGDLYKAAIYYQGVYEEKKDKPEYSFKAGRCFLNLRDYKNAVTALEVVKDDNNNSKYDKPGYKYALALKQTGAANKAKEAFNNFLLDYQGDDKELYQKFVENELKGCNYALKAQQYTNPAINIEHLSPKINSAKTEFAPIPFANNVLYFSSTIKGVAKIHRTVKQADGWVQPQVPSIFLGKMERTHFGNGSFTQDGNRFYFTQCDIIEGKPQCAIYLMENLGDGQWSKPAILPNYINPEEANTTHPIVVTSDDQEILYFSSNRKGGKGGLDLWYTTRPTNSNTSSFTLPKNLGRNVNSIGDEISPFYHKPTGTLYFSSNGRVSAGGLDIFKSKGEKLQWEVAQNLGFPINSSTDDLYYTISEAHGGGYLVSNRPFAPQRSSTTDDDIFYFGIENIDLAISGAIRDSDYPERGLLKDLNIKLFQKTSLGDEELIDEQMLAVGEYEFKKLAPNTSYIISVEKENFQLALFPFTTGSQSEEITNDLELIARTDIVLPTRVDPQDIRHYIMAKNHQSNNNAYQLPVDPIDPNSGVEYTGDTLKIFYELDAIAGLGDSRKLYYKNGNPQPYHEPLIIRKKSETIPVVPGPYPPSPITPPSVAYKIQVSAVRKFRADKYEVLKEIGRLSTEKMTSGLQRILVVNKESNKENIDGFKRKSDALNALSYVLNSSKFQYAFVIKYVDGKRVGEGFRGWNEEEGLDTGTKPDGRITKDVYEGF</sequence>
<dbReference type="SUPFAM" id="SSF48452">
    <property type="entry name" value="TPR-like"/>
    <property type="match status" value="1"/>
</dbReference>
<evidence type="ECO:0000256" key="1">
    <source>
        <dbReference type="SAM" id="SignalP"/>
    </source>
</evidence>
<dbReference type="SUPFAM" id="SSF82171">
    <property type="entry name" value="DPP6 N-terminal domain-like"/>
    <property type="match status" value="1"/>
</dbReference>
<dbReference type="InterPro" id="IPR011990">
    <property type="entry name" value="TPR-like_helical_dom_sf"/>
</dbReference>
<reference evidence="2" key="1">
    <citation type="submission" date="2020-01" db="EMBL/GenBank/DDBJ databases">
        <authorList>
            <person name="Meier V. D."/>
            <person name="Meier V D."/>
        </authorList>
    </citation>
    <scope>NUCLEOTIDE SEQUENCE</scope>
    <source>
        <strain evidence="2">HLG_WM_MAG_10</strain>
    </source>
</reference>
<name>A0A6S6TF52_9BACT</name>
<dbReference type="AlphaFoldDB" id="A0A6S6TF52"/>
<keyword evidence="2" id="KW-0449">Lipoprotein</keyword>
<dbReference type="Pfam" id="PF07676">
    <property type="entry name" value="PD40"/>
    <property type="match status" value="1"/>
</dbReference>